<reference evidence="2" key="1">
    <citation type="journal article" date="2023" name="Front. Plant Sci.">
        <title>Chromosomal-level genome assembly of Melastoma candidum provides insights into trichome evolution.</title>
        <authorList>
            <person name="Zhong Y."/>
            <person name="Wu W."/>
            <person name="Sun C."/>
            <person name="Zou P."/>
            <person name="Liu Y."/>
            <person name="Dai S."/>
            <person name="Zhou R."/>
        </authorList>
    </citation>
    <scope>NUCLEOTIDE SEQUENCE [LARGE SCALE GENOMIC DNA]</scope>
</reference>
<evidence type="ECO:0000313" key="2">
    <source>
        <dbReference type="Proteomes" id="UP001057402"/>
    </source>
</evidence>
<dbReference type="Proteomes" id="UP001057402">
    <property type="component" value="Chromosome 11"/>
</dbReference>
<comment type="caution">
    <text evidence="1">The sequence shown here is derived from an EMBL/GenBank/DDBJ whole genome shotgun (WGS) entry which is preliminary data.</text>
</comment>
<gene>
    <name evidence="1" type="ORF">MLD38_035587</name>
</gene>
<keyword evidence="2" id="KW-1185">Reference proteome</keyword>
<sequence length="311" mass="33967">MAMQTLYFKESSVPWRVQSFNGDSSGHWNSSPAANQTKISDDHLGAAKQGREAGEQSLEKGVLTHFPMFSEGSKSSGDAQNSPVAISPRSERNRFDIGFGQPMICSKYPYGGPLYGLFSPCGQQIPGRVMLPLNLTTDDGPIYVNAKQYNGILRRRKFRASKAEHENKTTWVRKPYKHVSRHLHAMRRPRGSGGRFLNTRNISSGEGAASTKKDSIAAISQPTGSPTSEVVQSASGISKSQKEANGGIGITSCSEVTSTFTRPDLDCFSINHSRPLPPIYSFTGMTENIPQSIVMPSKWVAAADNCCNRKF</sequence>
<evidence type="ECO:0000313" key="1">
    <source>
        <dbReference type="EMBL" id="KAI4310620.1"/>
    </source>
</evidence>
<name>A0ACB9LH14_9MYRT</name>
<accession>A0ACB9LH14</accession>
<organism evidence="1 2">
    <name type="scientific">Melastoma candidum</name>
    <dbReference type="NCBI Taxonomy" id="119954"/>
    <lineage>
        <taxon>Eukaryota</taxon>
        <taxon>Viridiplantae</taxon>
        <taxon>Streptophyta</taxon>
        <taxon>Embryophyta</taxon>
        <taxon>Tracheophyta</taxon>
        <taxon>Spermatophyta</taxon>
        <taxon>Magnoliopsida</taxon>
        <taxon>eudicotyledons</taxon>
        <taxon>Gunneridae</taxon>
        <taxon>Pentapetalae</taxon>
        <taxon>rosids</taxon>
        <taxon>malvids</taxon>
        <taxon>Myrtales</taxon>
        <taxon>Melastomataceae</taxon>
        <taxon>Melastomatoideae</taxon>
        <taxon>Melastomateae</taxon>
        <taxon>Melastoma</taxon>
    </lineage>
</organism>
<proteinExistence type="predicted"/>
<dbReference type="EMBL" id="CM042890">
    <property type="protein sequence ID" value="KAI4310620.1"/>
    <property type="molecule type" value="Genomic_DNA"/>
</dbReference>
<protein>
    <submittedName>
        <fullName evidence="1">Uncharacterized protein</fullName>
    </submittedName>
</protein>